<dbReference type="GO" id="GO:0006352">
    <property type="term" value="P:DNA-templated transcription initiation"/>
    <property type="evidence" value="ECO:0007669"/>
    <property type="project" value="InterPro"/>
</dbReference>
<proteinExistence type="inferred from homology"/>
<evidence type="ECO:0000256" key="2">
    <source>
        <dbReference type="ARBA" id="ARBA00023015"/>
    </source>
</evidence>
<protein>
    <submittedName>
        <fullName evidence="8">RNA polymerase sigma-70 factor, ECF subfamily protein</fullName>
    </submittedName>
</protein>
<evidence type="ECO:0000259" key="7">
    <source>
        <dbReference type="Pfam" id="PF08281"/>
    </source>
</evidence>
<keyword evidence="3" id="KW-0731">Sigma factor</keyword>
<organism evidence="8 9">
    <name type="scientific">Enhygromyxa salina</name>
    <dbReference type="NCBI Taxonomy" id="215803"/>
    <lineage>
        <taxon>Bacteria</taxon>
        <taxon>Pseudomonadati</taxon>
        <taxon>Myxococcota</taxon>
        <taxon>Polyangia</taxon>
        <taxon>Nannocystales</taxon>
        <taxon>Nannocystaceae</taxon>
        <taxon>Enhygromyxa</taxon>
    </lineage>
</organism>
<accession>A0A0C2DEA0</accession>
<dbReference type="Pfam" id="PF08281">
    <property type="entry name" value="Sigma70_r4_2"/>
    <property type="match status" value="1"/>
</dbReference>
<dbReference type="SUPFAM" id="SSF88946">
    <property type="entry name" value="Sigma2 domain of RNA polymerase sigma factors"/>
    <property type="match status" value="1"/>
</dbReference>
<keyword evidence="5" id="KW-0804">Transcription</keyword>
<evidence type="ECO:0000259" key="6">
    <source>
        <dbReference type="Pfam" id="PF04542"/>
    </source>
</evidence>
<dbReference type="AlphaFoldDB" id="A0A0C2DEA0"/>
<dbReference type="InterPro" id="IPR036388">
    <property type="entry name" value="WH-like_DNA-bd_sf"/>
</dbReference>
<comment type="caution">
    <text evidence="8">The sequence shown here is derived from an EMBL/GenBank/DDBJ whole genome shotgun (WGS) entry which is preliminary data.</text>
</comment>
<dbReference type="GO" id="GO:0003677">
    <property type="term" value="F:DNA binding"/>
    <property type="evidence" value="ECO:0007669"/>
    <property type="project" value="UniProtKB-KW"/>
</dbReference>
<feature type="domain" description="RNA polymerase sigma-70 region 2" evidence="6">
    <location>
        <begin position="26"/>
        <end position="95"/>
    </location>
</feature>
<dbReference type="Proteomes" id="UP000031599">
    <property type="component" value="Unassembled WGS sequence"/>
</dbReference>
<evidence type="ECO:0000256" key="4">
    <source>
        <dbReference type="ARBA" id="ARBA00023125"/>
    </source>
</evidence>
<sequence length="207" mass="23282">MSGGRRIDAQRLSRARAGDESALGELYEAHVDGLWSFVFYRVGRDPAVCEDVVQDTFLRALERGEDFDPERGSLGGWLCGLSRNLIRAQLRTSARSRELSETWERIDATLVQIFQGLDRAPLGDEVLAREETRDLVHMTIANLPDDYRDALERKYLRGETIRELAATFACSEDAAKSMLARARRAFREAFAALATAFGEQELPDVRA</sequence>
<dbReference type="GO" id="GO:0016987">
    <property type="term" value="F:sigma factor activity"/>
    <property type="evidence" value="ECO:0007669"/>
    <property type="project" value="UniProtKB-KW"/>
</dbReference>
<evidence type="ECO:0000256" key="5">
    <source>
        <dbReference type="ARBA" id="ARBA00023163"/>
    </source>
</evidence>
<dbReference type="InterPro" id="IPR013324">
    <property type="entry name" value="RNA_pol_sigma_r3/r4-like"/>
</dbReference>
<dbReference type="InterPro" id="IPR039425">
    <property type="entry name" value="RNA_pol_sigma-70-like"/>
</dbReference>
<name>A0A0C2DEA0_9BACT</name>
<dbReference type="PANTHER" id="PTHR43133">
    <property type="entry name" value="RNA POLYMERASE ECF-TYPE SIGMA FACTO"/>
    <property type="match status" value="1"/>
</dbReference>
<evidence type="ECO:0000256" key="3">
    <source>
        <dbReference type="ARBA" id="ARBA00023082"/>
    </source>
</evidence>
<dbReference type="Gene3D" id="1.10.10.10">
    <property type="entry name" value="Winged helix-like DNA-binding domain superfamily/Winged helix DNA-binding domain"/>
    <property type="match status" value="1"/>
</dbReference>
<reference evidence="8 9" key="1">
    <citation type="submission" date="2014-12" db="EMBL/GenBank/DDBJ databases">
        <title>Genome assembly of Enhygromyxa salina DSM 15201.</title>
        <authorList>
            <person name="Sharma G."/>
            <person name="Subramanian S."/>
        </authorList>
    </citation>
    <scope>NUCLEOTIDE SEQUENCE [LARGE SCALE GENOMIC DNA]</scope>
    <source>
        <strain evidence="8 9">DSM 15201</strain>
    </source>
</reference>
<comment type="similarity">
    <text evidence="1">Belongs to the sigma-70 factor family. ECF subfamily.</text>
</comment>
<gene>
    <name evidence="8" type="ORF">DB30_02207</name>
</gene>
<dbReference type="InterPro" id="IPR007627">
    <property type="entry name" value="RNA_pol_sigma70_r2"/>
</dbReference>
<keyword evidence="4" id="KW-0238">DNA-binding</keyword>
<dbReference type="InterPro" id="IPR013325">
    <property type="entry name" value="RNA_pol_sigma_r2"/>
</dbReference>
<dbReference type="Pfam" id="PF04542">
    <property type="entry name" value="Sigma70_r2"/>
    <property type="match status" value="1"/>
</dbReference>
<dbReference type="EMBL" id="JMCC02000016">
    <property type="protein sequence ID" value="KIG17992.1"/>
    <property type="molecule type" value="Genomic_DNA"/>
</dbReference>
<evidence type="ECO:0000313" key="8">
    <source>
        <dbReference type="EMBL" id="KIG17992.1"/>
    </source>
</evidence>
<keyword evidence="2" id="KW-0805">Transcription regulation</keyword>
<dbReference type="NCBIfam" id="TIGR02937">
    <property type="entry name" value="sigma70-ECF"/>
    <property type="match status" value="1"/>
</dbReference>
<feature type="domain" description="RNA polymerase sigma factor 70 region 4 type 2" evidence="7">
    <location>
        <begin position="134"/>
        <end position="185"/>
    </location>
</feature>
<dbReference type="InterPro" id="IPR014284">
    <property type="entry name" value="RNA_pol_sigma-70_dom"/>
</dbReference>
<evidence type="ECO:0000256" key="1">
    <source>
        <dbReference type="ARBA" id="ARBA00010641"/>
    </source>
</evidence>
<evidence type="ECO:0000313" key="9">
    <source>
        <dbReference type="Proteomes" id="UP000031599"/>
    </source>
</evidence>
<dbReference type="PANTHER" id="PTHR43133:SF8">
    <property type="entry name" value="RNA POLYMERASE SIGMA FACTOR HI_1459-RELATED"/>
    <property type="match status" value="1"/>
</dbReference>
<dbReference type="SUPFAM" id="SSF88659">
    <property type="entry name" value="Sigma3 and sigma4 domains of RNA polymerase sigma factors"/>
    <property type="match status" value="1"/>
</dbReference>
<dbReference type="Gene3D" id="1.10.1740.10">
    <property type="match status" value="1"/>
</dbReference>
<dbReference type="InterPro" id="IPR013249">
    <property type="entry name" value="RNA_pol_sigma70_r4_t2"/>
</dbReference>
<dbReference type="RefSeq" id="WP_052547606.1">
    <property type="nucleotide sequence ID" value="NZ_JMCC02000016.1"/>
</dbReference>